<evidence type="ECO:0000313" key="8">
    <source>
        <dbReference type="Proteomes" id="UP000054893"/>
    </source>
</evidence>
<keyword evidence="3" id="KW-0998">Cell outer membrane</keyword>
<proteinExistence type="predicted"/>
<evidence type="ECO:0000259" key="6">
    <source>
        <dbReference type="PROSITE" id="PS51123"/>
    </source>
</evidence>
<sequence length="286" mass="30887">MPRDFGFQIIFDIRIEGLRRIKWLWKSGNCLMARPVRICLDISVTRNFEMVNRMSNKLIAAGLLSIGALAGCSSASGPTFNANQIQTANGAQVYRVECHGLFEGVAACVKQAQKICGDKPAYKLETMERLRAPSDDAMDPRVLTFQCGAPAQPEVAPAPAPAPVPQAAPEMPRQIDLSGDANFATDSATLTQTAKNTLDEFVAAGQNVQLRQVEVAGYTDSTGSASHNLRLSQRRAESVMQYLKSNGLRSQNFKAQGFGAANPVASNSTAAGRAKNRRVEIRVSTQ</sequence>
<dbReference type="InterPro" id="IPR050330">
    <property type="entry name" value="Bact_OuterMem_StrucFunc"/>
</dbReference>
<feature type="region of interest" description="Disordered" evidence="5">
    <location>
        <begin position="261"/>
        <end position="286"/>
    </location>
</feature>
<organism evidence="7 8">
    <name type="scientific">Caballeronia sordidicola</name>
    <name type="common">Burkholderia sordidicola</name>
    <dbReference type="NCBI Taxonomy" id="196367"/>
    <lineage>
        <taxon>Bacteria</taxon>
        <taxon>Pseudomonadati</taxon>
        <taxon>Pseudomonadota</taxon>
        <taxon>Betaproteobacteria</taxon>
        <taxon>Burkholderiales</taxon>
        <taxon>Burkholderiaceae</taxon>
        <taxon>Caballeronia</taxon>
    </lineage>
</organism>
<comment type="subcellular location">
    <subcellularLocation>
        <location evidence="1">Cell outer membrane</location>
    </subcellularLocation>
</comment>
<keyword evidence="2 4" id="KW-0472">Membrane</keyword>
<accession>A0A158FZR7</accession>
<evidence type="ECO:0000256" key="4">
    <source>
        <dbReference type="PROSITE-ProRule" id="PRU00473"/>
    </source>
</evidence>
<protein>
    <submittedName>
        <fullName evidence="7">Membrane protein</fullName>
    </submittedName>
</protein>
<dbReference type="InterPro" id="IPR036737">
    <property type="entry name" value="OmpA-like_sf"/>
</dbReference>
<name>A0A158FZR7_CABSO</name>
<evidence type="ECO:0000256" key="3">
    <source>
        <dbReference type="ARBA" id="ARBA00023237"/>
    </source>
</evidence>
<feature type="compositionally biased region" description="Basic and acidic residues" evidence="5">
    <location>
        <begin position="277"/>
        <end position="286"/>
    </location>
</feature>
<dbReference type="SUPFAM" id="SSF103088">
    <property type="entry name" value="OmpA-like"/>
    <property type="match status" value="1"/>
</dbReference>
<evidence type="ECO:0000256" key="5">
    <source>
        <dbReference type="SAM" id="MobiDB-lite"/>
    </source>
</evidence>
<dbReference type="Gene3D" id="3.30.1330.60">
    <property type="entry name" value="OmpA-like domain"/>
    <property type="match status" value="1"/>
</dbReference>
<dbReference type="CDD" id="cd07185">
    <property type="entry name" value="OmpA_C-like"/>
    <property type="match status" value="1"/>
</dbReference>
<dbReference type="InterPro" id="IPR006664">
    <property type="entry name" value="OMP_bac"/>
</dbReference>
<evidence type="ECO:0000256" key="2">
    <source>
        <dbReference type="ARBA" id="ARBA00023136"/>
    </source>
</evidence>
<reference evidence="7 8" key="1">
    <citation type="submission" date="2016-01" db="EMBL/GenBank/DDBJ databases">
        <authorList>
            <person name="Oliw E.H."/>
        </authorList>
    </citation>
    <scope>NUCLEOTIDE SEQUENCE [LARGE SCALE GENOMIC DNA]</scope>
    <source>
        <strain evidence="7">LMG 22029</strain>
    </source>
</reference>
<dbReference type="PRINTS" id="PR01023">
    <property type="entry name" value="NAFLGMOTY"/>
</dbReference>
<dbReference type="AlphaFoldDB" id="A0A158FZR7"/>
<dbReference type="PROSITE" id="PS51123">
    <property type="entry name" value="OMPA_2"/>
    <property type="match status" value="1"/>
</dbReference>
<dbReference type="PANTHER" id="PTHR30329:SF21">
    <property type="entry name" value="LIPOPROTEIN YIAD-RELATED"/>
    <property type="match status" value="1"/>
</dbReference>
<dbReference type="Pfam" id="PF00691">
    <property type="entry name" value="OmpA"/>
    <property type="match status" value="1"/>
</dbReference>
<feature type="domain" description="OmpA-like" evidence="6">
    <location>
        <begin position="170"/>
        <end position="286"/>
    </location>
</feature>
<dbReference type="EMBL" id="FCOC02000004">
    <property type="protein sequence ID" value="SAL25315.1"/>
    <property type="molecule type" value="Genomic_DNA"/>
</dbReference>
<evidence type="ECO:0000313" key="7">
    <source>
        <dbReference type="EMBL" id="SAL25315.1"/>
    </source>
</evidence>
<dbReference type="PANTHER" id="PTHR30329">
    <property type="entry name" value="STATOR ELEMENT OF FLAGELLAR MOTOR COMPLEX"/>
    <property type="match status" value="1"/>
</dbReference>
<evidence type="ECO:0000256" key="1">
    <source>
        <dbReference type="ARBA" id="ARBA00004442"/>
    </source>
</evidence>
<dbReference type="GO" id="GO:0009279">
    <property type="term" value="C:cell outer membrane"/>
    <property type="evidence" value="ECO:0007669"/>
    <property type="project" value="UniProtKB-SubCell"/>
</dbReference>
<gene>
    <name evidence="7" type="ORF">AWB64_02036</name>
</gene>
<dbReference type="InterPro" id="IPR006665">
    <property type="entry name" value="OmpA-like"/>
</dbReference>
<dbReference type="PRINTS" id="PR01021">
    <property type="entry name" value="OMPADOMAIN"/>
</dbReference>
<dbReference type="Proteomes" id="UP000054893">
    <property type="component" value="Unassembled WGS sequence"/>
</dbReference>